<reference evidence="1" key="2">
    <citation type="submission" date="2014-07" db="EMBL/GenBank/DDBJ databases">
        <authorList>
            <person name="Hull J."/>
        </authorList>
    </citation>
    <scope>NUCLEOTIDE SEQUENCE</scope>
</reference>
<keyword evidence="1" id="KW-0808">Transferase</keyword>
<accession>A0A0A9YRV1</accession>
<name>A0A0A9YRV1_LYGHE</name>
<dbReference type="EMBL" id="GBHO01009776">
    <property type="protein sequence ID" value="JAG33828.1"/>
    <property type="molecule type" value="Transcribed_RNA"/>
</dbReference>
<keyword evidence="1" id="KW-0328">Glycosyltransferase</keyword>
<dbReference type="AlphaFoldDB" id="A0A0A9YRV1"/>
<proteinExistence type="predicted"/>
<gene>
    <name evidence="1" type="primary">FUT2</name>
    <name evidence="1" type="ORF">CM83_6739</name>
</gene>
<reference evidence="1" key="1">
    <citation type="journal article" date="2014" name="PLoS ONE">
        <title>Transcriptome-Based Identification of ABC Transporters in the Western Tarnished Plant Bug Lygus hesperus.</title>
        <authorList>
            <person name="Hull J.J."/>
            <person name="Chaney K."/>
            <person name="Geib S.M."/>
            <person name="Fabrick J.A."/>
            <person name="Brent C.S."/>
            <person name="Walsh D."/>
            <person name="Lavine L.C."/>
        </authorList>
    </citation>
    <scope>NUCLEOTIDE SEQUENCE</scope>
</reference>
<sequence>FFSSQVWGQQPVPVIIALNNEMNRYRHLAEYAVQVSLNISILVTKMTEEVFMKSDEIESWAMQVEDEVIARAQEVSPKSIKAADCVQNLFILRSIKDMRAHVKQSTKCLHDEANINAMFETMLTTTLNHHRSHVIEGRRAMENCAQTADPTFSAKCLNIISKELKDTETKTISTMKKIQNRTTKRRNDLTGKMRICELLSSKFVETLRKNLDELKRCA</sequence>
<feature type="non-terminal residue" evidence="1">
    <location>
        <position position="1"/>
    </location>
</feature>
<organism evidence="1">
    <name type="scientific">Lygus hesperus</name>
    <name type="common">Western plant bug</name>
    <dbReference type="NCBI Taxonomy" id="30085"/>
    <lineage>
        <taxon>Eukaryota</taxon>
        <taxon>Metazoa</taxon>
        <taxon>Ecdysozoa</taxon>
        <taxon>Arthropoda</taxon>
        <taxon>Hexapoda</taxon>
        <taxon>Insecta</taxon>
        <taxon>Pterygota</taxon>
        <taxon>Neoptera</taxon>
        <taxon>Paraneoptera</taxon>
        <taxon>Hemiptera</taxon>
        <taxon>Heteroptera</taxon>
        <taxon>Panheteroptera</taxon>
        <taxon>Cimicomorpha</taxon>
        <taxon>Miridae</taxon>
        <taxon>Mirini</taxon>
        <taxon>Lygus</taxon>
    </lineage>
</organism>
<dbReference type="GO" id="GO:0016757">
    <property type="term" value="F:glycosyltransferase activity"/>
    <property type="evidence" value="ECO:0007669"/>
    <property type="project" value="UniProtKB-KW"/>
</dbReference>
<protein>
    <submittedName>
        <fullName evidence="1">Fucosyltransferase 2</fullName>
    </submittedName>
</protein>
<evidence type="ECO:0000313" key="1">
    <source>
        <dbReference type="EMBL" id="JAG33828.1"/>
    </source>
</evidence>